<protein>
    <submittedName>
        <fullName evidence="6">DNA-binding MurR/RpiR family transcriptional regulator</fullName>
    </submittedName>
</protein>
<keyword evidence="3" id="KW-0804">Transcription</keyword>
<dbReference type="Gene3D" id="1.10.10.10">
    <property type="entry name" value="Winged helix-like DNA-binding domain superfamily/Winged helix DNA-binding domain"/>
    <property type="match status" value="1"/>
</dbReference>
<sequence>MAAVIDLIEAIRRAEAGGSRSERRLATTILADLDFASRASIVDLARRAGTSEPTVTRFCRAVGTDGIRDFKFRLAQALAIGGAYLASRAADRAAERRFVDAVADGAIGALELLRAQVDAGRIVEAAGHIARARSVLAFGSGGSSSIAALETEHRLFRLGLAVATHSDGEMQRMTASVASSGTVVIAYSISGYVQPLVEAVRIARGYGAETIAVTAPGSALADAAATVISFAVPEDEQLLFRPSPTRYALIGIVDMLASATAEQLGPRVLEGLRRIKHSLNTLKVNDPRLPIGD</sequence>
<dbReference type="PANTHER" id="PTHR30514:SF1">
    <property type="entry name" value="HTH-TYPE TRANSCRIPTIONAL REGULATOR HEXR-RELATED"/>
    <property type="match status" value="1"/>
</dbReference>
<evidence type="ECO:0000313" key="7">
    <source>
        <dbReference type="Proteomes" id="UP001223743"/>
    </source>
</evidence>
<dbReference type="InterPro" id="IPR046348">
    <property type="entry name" value="SIS_dom_sf"/>
</dbReference>
<feature type="domain" description="SIS" evidence="5">
    <location>
        <begin position="125"/>
        <end position="266"/>
    </location>
</feature>
<dbReference type="Gene3D" id="3.40.50.10490">
    <property type="entry name" value="Glucose-6-phosphate isomerase like protein, domain 1"/>
    <property type="match status" value="1"/>
</dbReference>
<dbReference type="InterPro" id="IPR035472">
    <property type="entry name" value="RpiR-like_SIS"/>
</dbReference>
<reference evidence="6 7" key="1">
    <citation type="submission" date="2023-07" db="EMBL/GenBank/DDBJ databases">
        <title>Genomic Encyclopedia of Type Strains, Phase IV (KMG-IV): sequencing the most valuable type-strain genomes for metagenomic binning, comparative biology and taxonomic classification.</title>
        <authorList>
            <person name="Goeker M."/>
        </authorList>
    </citation>
    <scope>NUCLEOTIDE SEQUENCE [LARGE SCALE GENOMIC DNA]</scope>
    <source>
        <strain evidence="6 7">B1-1</strain>
    </source>
</reference>
<evidence type="ECO:0000259" key="5">
    <source>
        <dbReference type="PROSITE" id="PS51464"/>
    </source>
</evidence>
<evidence type="ECO:0000259" key="4">
    <source>
        <dbReference type="PROSITE" id="PS51071"/>
    </source>
</evidence>
<keyword evidence="1" id="KW-0805">Transcription regulation</keyword>
<dbReference type="RefSeq" id="WP_266283533.1">
    <property type="nucleotide sequence ID" value="NZ_JAPKNF010000003.1"/>
</dbReference>
<dbReference type="InterPro" id="IPR009057">
    <property type="entry name" value="Homeodomain-like_sf"/>
</dbReference>
<evidence type="ECO:0000256" key="2">
    <source>
        <dbReference type="ARBA" id="ARBA00023125"/>
    </source>
</evidence>
<dbReference type="GO" id="GO:0003677">
    <property type="term" value="F:DNA binding"/>
    <property type="evidence" value="ECO:0007669"/>
    <property type="project" value="UniProtKB-KW"/>
</dbReference>
<name>A0ABU0MB35_9HYPH</name>
<organism evidence="6 7">
    <name type="scientific">Kaistia geumhonensis</name>
    <dbReference type="NCBI Taxonomy" id="410839"/>
    <lineage>
        <taxon>Bacteria</taxon>
        <taxon>Pseudomonadati</taxon>
        <taxon>Pseudomonadota</taxon>
        <taxon>Alphaproteobacteria</taxon>
        <taxon>Hyphomicrobiales</taxon>
        <taxon>Kaistiaceae</taxon>
        <taxon>Kaistia</taxon>
    </lineage>
</organism>
<comment type="caution">
    <text evidence="6">The sequence shown here is derived from an EMBL/GenBank/DDBJ whole genome shotgun (WGS) entry which is preliminary data.</text>
</comment>
<gene>
    <name evidence="6" type="ORF">QO015_003730</name>
</gene>
<dbReference type="Proteomes" id="UP001223743">
    <property type="component" value="Unassembled WGS sequence"/>
</dbReference>
<dbReference type="Pfam" id="PF01418">
    <property type="entry name" value="HTH_6"/>
    <property type="match status" value="1"/>
</dbReference>
<proteinExistence type="predicted"/>
<dbReference type="InterPro" id="IPR001347">
    <property type="entry name" value="SIS_dom"/>
</dbReference>
<dbReference type="InterPro" id="IPR000281">
    <property type="entry name" value="HTH_RpiR"/>
</dbReference>
<keyword evidence="7" id="KW-1185">Reference proteome</keyword>
<dbReference type="InterPro" id="IPR047640">
    <property type="entry name" value="RpiR-like"/>
</dbReference>
<evidence type="ECO:0000256" key="3">
    <source>
        <dbReference type="ARBA" id="ARBA00023163"/>
    </source>
</evidence>
<dbReference type="CDD" id="cd05013">
    <property type="entry name" value="SIS_RpiR"/>
    <property type="match status" value="1"/>
</dbReference>
<keyword evidence="2 6" id="KW-0238">DNA-binding</keyword>
<evidence type="ECO:0000313" key="6">
    <source>
        <dbReference type="EMBL" id="MDQ0518117.1"/>
    </source>
</evidence>
<dbReference type="PROSITE" id="PS51464">
    <property type="entry name" value="SIS"/>
    <property type="match status" value="1"/>
</dbReference>
<dbReference type="SUPFAM" id="SSF46689">
    <property type="entry name" value="Homeodomain-like"/>
    <property type="match status" value="1"/>
</dbReference>
<dbReference type="SUPFAM" id="SSF53697">
    <property type="entry name" value="SIS domain"/>
    <property type="match status" value="1"/>
</dbReference>
<dbReference type="PANTHER" id="PTHR30514">
    <property type="entry name" value="GLUCOKINASE"/>
    <property type="match status" value="1"/>
</dbReference>
<dbReference type="Pfam" id="PF01380">
    <property type="entry name" value="SIS"/>
    <property type="match status" value="1"/>
</dbReference>
<dbReference type="EMBL" id="JAUSWJ010000001">
    <property type="protein sequence ID" value="MDQ0518117.1"/>
    <property type="molecule type" value="Genomic_DNA"/>
</dbReference>
<feature type="domain" description="HTH rpiR-type" evidence="4">
    <location>
        <begin position="5"/>
        <end position="81"/>
    </location>
</feature>
<evidence type="ECO:0000256" key="1">
    <source>
        <dbReference type="ARBA" id="ARBA00023015"/>
    </source>
</evidence>
<accession>A0ABU0MB35</accession>
<dbReference type="InterPro" id="IPR036388">
    <property type="entry name" value="WH-like_DNA-bd_sf"/>
</dbReference>
<dbReference type="PROSITE" id="PS51071">
    <property type="entry name" value="HTH_RPIR"/>
    <property type="match status" value="1"/>
</dbReference>